<proteinExistence type="predicted"/>
<dbReference type="Pfam" id="PF12582">
    <property type="entry name" value="DUF3757"/>
    <property type="match status" value="1"/>
</dbReference>
<accession>A0A5E4WYG0</accession>
<dbReference type="AlphaFoldDB" id="A0A5E4WYG0"/>
<name>A0A5E4WYG0_9BURK</name>
<reference evidence="2 3" key="1">
    <citation type="submission" date="2019-08" db="EMBL/GenBank/DDBJ databases">
        <authorList>
            <person name="Peeters C."/>
        </authorList>
    </citation>
    <scope>NUCLEOTIDE SEQUENCE [LARGE SCALE GENOMIC DNA]</scope>
    <source>
        <strain evidence="2 3">LMG 31011</strain>
    </source>
</reference>
<sequence length="149" mass="16302">MSKRWISATAMALLMGVNMTTHAQEAAIQHCPAVDDVRRAGANFEAPLKDVPGYWRADSVTPMRGSVTSFHDATAVAVYGGVHFYACAYKTDQSDVLKILYQPDDELGGIVKFLPGDTHWRKVETNAAPRFVCQADAPEKCAFTPVPRS</sequence>
<dbReference type="EMBL" id="CABPSN010000005">
    <property type="protein sequence ID" value="VVE28076.1"/>
    <property type="molecule type" value="Genomic_DNA"/>
</dbReference>
<evidence type="ECO:0000256" key="1">
    <source>
        <dbReference type="SAM" id="SignalP"/>
    </source>
</evidence>
<feature type="chain" id="PRO_5022829351" description="DUF3757 domain-containing protein" evidence="1">
    <location>
        <begin position="24"/>
        <end position="149"/>
    </location>
</feature>
<dbReference type="RefSeq" id="WP_150576998.1">
    <property type="nucleotide sequence ID" value="NZ_CABPSN010000005.1"/>
</dbReference>
<dbReference type="InterPro" id="IPR022231">
    <property type="entry name" value="DUF3757"/>
</dbReference>
<keyword evidence="3" id="KW-1185">Reference proteome</keyword>
<gene>
    <name evidence="2" type="ORF">PAQ31011_03518</name>
</gene>
<keyword evidence="1" id="KW-0732">Signal</keyword>
<evidence type="ECO:0008006" key="4">
    <source>
        <dbReference type="Google" id="ProtNLM"/>
    </source>
</evidence>
<protein>
    <recommendedName>
        <fullName evidence="4">DUF3757 domain-containing protein</fullName>
    </recommendedName>
</protein>
<dbReference type="Proteomes" id="UP000366819">
    <property type="component" value="Unassembled WGS sequence"/>
</dbReference>
<feature type="signal peptide" evidence="1">
    <location>
        <begin position="1"/>
        <end position="23"/>
    </location>
</feature>
<organism evidence="2 3">
    <name type="scientific">Pandoraea aquatica</name>
    <dbReference type="NCBI Taxonomy" id="2508290"/>
    <lineage>
        <taxon>Bacteria</taxon>
        <taxon>Pseudomonadati</taxon>
        <taxon>Pseudomonadota</taxon>
        <taxon>Betaproteobacteria</taxon>
        <taxon>Burkholderiales</taxon>
        <taxon>Burkholderiaceae</taxon>
        <taxon>Pandoraea</taxon>
    </lineage>
</organism>
<evidence type="ECO:0000313" key="3">
    <source>
        <dbReference type="Proteomes" id="UP000366819"/>
    </source>
</evidence>
<evidence type="ECO:0000313" key="2">
    <source>
        <dbReference type="EMBL" id="VVE28076.1"/>
    </source>
</evidence>